<accession>A0AAU8K093</accession>
<gene>
    <name evidence="3" type="ORF">ABWK59_25705</name>
</gene>
<organism evidence="3">
    <name type="scientific">Kitasatospora camelliae</name>
    <dbReference type="NCBI Taxonomy" id="3156397"/>
    <lineage>
        <taxon>Bacteria</taxon>
        <taxon>Bacillati</taxon>
        <taxon>Actinomycetota</taxon>
        <taxon>Actinomycetes</taxon>
        <taxon>Kitasatosporales</taxon>
        <taxon>Streptomycetaceae</taxon>
        <taxon>Kitasatospora</taxon>
    </lineage>
</organism>
<dbReference type="Pfam" id="PF01648">
    <property type="entry name" value="ACPS"/>
    <property type="match status" value="1"/>
</dbReference>
<evidence type="ECO:0000313" key="3">
    <source>
        <dbReference type="EMBL" id="XCM82053.1"/>
    </source>
</evidence>
<dbReference type="KEGG" id="kcm:ABWK59_25705"/>
<sequence>MRDVRLLWDEVRPGAAARARRRGRLTAEEDGLGGFTGAARQDQWYAARRAVRAGLVRLGAVPDLPGAPGRIGLAGPGAVRLVSWDGTVLRPAVQFSVAHTAERVLVALRRGVPAGGAHPGLGVDAETEWATAERNLHRFGTEAELEALARVSGPVRPLHLWCVKEALAKASGLGFRVPPRRYRLRPDPAAPHRLAVEIAAAGDPDPGPRPARIRLGTEAAAGRPPTAWAVAVLPPRRTPTS</sequence>
<dbReference type="EMBL" id="CP159872">
    <property type="protein sequence ID" value="XCM82053.1"/>
    <property type="molecule type" value="Genomic_DNA"/>
</dbReference>
<dbReference type="RefSeq" id="WP_354642979.1">
    <property type="nucleotide sequence ID" value="NZ_CP159872.1"/>
</dbReference>
<dbReference type="GO" id="GO:0008897">
    <property type="term" value="F:holo-[acyl-carrier-protein] synthase activity"/>
    <property type="evidence" value="ECO:0007669"/>
    <property type="project" value="InterPro"/>
</dbReference>
<evidence type="ECO:0000256" key="1">
    <source>
        <dbReference type="ARBA" id="ARBA00022679"/>
    </source>
</evidence>
<dbReference type="AlphaFoldDB" id="A0AAU8K093"/>
<dbReference type="Gene3D" id="3.90.470.20">
    <property type="entry name" value="4'-phosphopantetheinyl transferase domain"/>
    <property type="match status" value="1"/>
</dbReference>
<feature type="domain" description="4'-phosphopantetheinyl transferase" evidence="2">
    <location>
        <begin position="120"/>
        <end position="190"/>
    </location>
</feature>
<dbReference type="InterPro" id="IPR037143">
    <property type="entry name" value="4-PPantetheinyl_Trfase_dom_sf"/>
</dbReference>
<protein>
    <submittedName>
        <fullName evidence="3">4'-phosphopantetheinyl transferase superfamily protein</fullName>
    </submittedName>
</protein>
<dbReference type="GO" id="GO:0000287">
    <property type="term" value="F:magnesium ion binding"/>
    <property type="evidence" value="ECO:0007669"/>
    <property type="project" value="InterPro"/>
</dbReference>
<reference evidence="3" key="1">
    <citation type="submission" date="2024-06" db="EMBL/GenBank/DDBJ databases">
        <title>The genome sequences of Kitasatospora sp. strain HUAS MG31.</title>
        <authorList>
            <person name="Mo P."/>
        </authorList>
    </citation>
    <scope>NUCLEOTIDE SEQUENCE</scope>
    <source>
        <strain evidence="3">HUAS MG31</strain>
    </source>
</reference>
<dbReference type="SUPFAM" id="SSF56214">
    <property type="entry name" value="4'-phosphopantetheinyl transferase"/>
    <property type="match status" value="1"/>
</dbReference>
<proteinExistence type="predicted"/>
<name>A0AAU8K093_9ACTN</name>
<dbReference type="InterPro" id="IPR008278">
    <property type="entry name" value="4-PPantetheinyl_Trfase_dom"/>
</dbReference>
<evidence type="ECO:0000259" key="2">
    <source>
        <dbReference type="Pfam" id="PF01648"/>
    </source>
</evidence>
<keyword evidence="1 3" id="KW-0808">Transferase</keyword>